<feature type="region of interest" description="Disordered" evidence="2">
    <location>
        <begin position="473"/>
        <end position="496"/>
    </location>
</feature>
<proteinExistence type="predicted"/>
<evidence type="ECO:0000256" key="2">
    <source>
        <dbReference type="SAM" id="MobiDB-lite"/>
    </source>
</evidence>
<feature type="compositionally biased region" description="Low complexity" evidence="2">
    <location>
        <begin position="1"/>
        <end position="10"/>
    </location>
</feature>
<dbReference type="Pfam" id="PF13516">
    <property type="entry name" value="LRR_6"/>
    <property type="match status" value="2"/>
</dbReference>
<reference evidence="3 4" key="1">
    <citation type="journal article" date="2023" name="Commun. Biol.">
        <title>Reorganization of the ancestral sex-determining regions during the evolution of trioecy in Pleodorina starrii.</title>
        <authorList>
            <person name="Takahashi K."/>
            <person name="Suzuki S."/>
            <person name="Kawai-Toyooka H."/>
            <person name="Yamamoto K."/>
            <person name="Hamaji T."/>
            <person name="Ootsuki R."/>
            <person name="Yamaguchi H."/>
            <person name="Kawachi M."/>
            <person name="Higashiyama T."/>
            <person name="Nozaki H."/>
        </authorList>
    </citation>
    <scope>NUCLEOTIDE SEQUENCE [LARGE SCALE GENOMIC DNA]</scope>
    <source>
        <strain evidence="3 4">NIES-4479</strain>
    </source>
</reference>
<dbReference type="InterPro" id="IPR032675">
    <property type="entry name" value="LRR_dom_sf"/>
</dbReference>
<evidence type="ECO:0000313" key="3">
    <source>
        <dbReference type="EMBL" id="GLC56709.1"/>
    </source>
</evidence>
<name>A0A9W6BR59_9CHLO</name>
<comment type="caution">
    <text evidence="3">The sequence shown here is derived from an EMBL/GenBank/DDBJ whole genome shotgun (WGS) entry which is preliminary data.</text>
</comment>
<comment type="subcellular location">
    <subcellularLocation>
        <location evidence="1">Cytoplasm</location>
        <location evidence="1">Cytoskeleton</location>
        <location evidence="1">Cilium axoneme</location>
    </subcellularLocation>
</comment>
<dbReference type="Gene3D" id="3.80.10.10">
    <property type="entry name" value="Ribonuclease Inhibitor"/>
    <property type="match status" value="1"/>
</dbReference>
<dbReference type="PANTHER" id="PTHR31579">
    <property type="entry name" value="OS03G0796600 PROTEIN"/>
    <property type="match status" value="1"/>
</dbReference>
<feature type="region of interest" description="Disordered" evidence="2">
    <location>
        <begin position="1"/>
        <end position="42"/>
    </location>
</feature>
<evidence type="ECO:0000313" key="4">
    <source>
        <dbReference type="Proteomes" id="UP001165080"/>
    </source>
</evidence>
<dbReference type="SMART" id="SM00368">
    <property type="entry name" value="LRR_RI"/>
    <property type="match status" value="4"/>
</dbReference>
<dbReference type="GO" id="GO:0005930">
    <property type="term" value="C:axoneme"/>
    <property type="evidence" value="ECO:0007669"/>
    <property type="project" value="UniProtKB-SubCell"/>
</dbReference>
<feature type="region of interest" description="Disordered" evidence="2">
    <location>
        <begin position="379"/>
        <end position="418"/>
    </location>
</feature>
<dbReference type="PANTHER" id="PTHR31579:SF1">
    <property type="entry name" value="OS03G0796600 PROTEIN"/>
    <property type="match status" value="1"/>
</dbReference>
<evidence type="ECO:0000256" key="1">
    <source>
        <dbReference type="ARBA" id="ARBA00004430"/>
    </source>
</evidence>
<gene>
    <name evidence="3" type="primary">PLEST007385</name>
    <name evidence="3" type="ORF">PLESTB_001137300</name>
</gene>
<feature type="compositionally biased region" description="Gly residues" evidence="2">
    <location>
        <begin position="394"/>
        <end position="415"/>
    </location>
</feature>
<dbReference type="InterPro" id="IPR006502">
    <property type="entry name" value="PDDEXK-like"/>
</dbReference>
<dbReference type="EMBL" id="BRXU01000016">
    <property type="protein sequence ID" value="GLC56709.1"/>
    <property type="molecule type" value="Genomic_DNA"/>
</dbReference>
<dbReference type="Pfam" id="PF04720">
    <property type="entry name" value="PDDEXK_6"/>
    <property type="match status" value="1"/>
</dbReference>
<organism evidence="3 4">
    <name type="scientific">Pleodorina starrii</name>
    <dbReference type="NCBI Taxonomy" id="330485"/>
    <lineage>
        <taxon>Eukaryota</taxon>
        <taxon>Viridiplantae</taxon>
        <taxon>Chlorophyta</taxon>
        <taxon>core chlorophytes</taxon>
        <taxon>Chlorophyceae</taxon>
        <taxon>CS clade</taxon>
        <taxon>Chlamydomonadales</taxon>
        <taxon>Volvocaceae</taxon>
        <taxon>Pleodorina</taxon>
    </lineage>
</organism>
<dbReference type="SUPFAM" id="SSF52047">
    <property type="entry name" value="RNI-like"/>
    <property type="match status" value="1"/>
</dbReference>
<protein>
    <submittedName>
        <fullName evidence="3">Uncharacterized protein</fullName>
    </submittedName>
</protein>
<dbReference type="Proteomes" id="UP001165080">
    <property type="component" value="Unassembled WGS sequence"/>
</dbReference>
<feature type="compositionally biased region" description="Low complexity" evidence="2">
    <location>
        <begin position="479"/>
        <end position="496"/>
    </location>
</feature>
<accession>A0A9W6BR59</accession>
<feature type="compositionally biased region" description="Low complexity" evidence="2">
    <location>
        <begin position="19"/>
        <end position="34"/>
    </location>
</feature>
<keyword evidence="4" id="KW-1185">Reference proteome</keyword>
<sequence>MQIVTPAAQRNPPPPAPPHAQLQPAMQPAAAAAPGHDGLPPGSRLDLAPASGGLCCGVGVGAFRPDRISFSSLSQPLDTATSADFDDAIMESIETELFEGDGLGPSGATVFTSSSQLLSSSSAMACLAQGFSRLPDCGGSASVSAAPRCAAGGGGAGGGGGRGGGRGGAASASALTGGGHGTASATLTEALRCGGGGGGAAAAAAGGGAAAAAGAGYSSTVRSSVVAAEALALKPAGVSHDGVMSSGYGRMAVGAGGGVAGCNRAYGPNEDGAPRGTSSRESGAPTHIAVQRQSQPPPRQQLVFDSRGEADSAFVRQPSQAGAAVSEQHQAYTPGWASGSGTLPLANAAGSCSSSASTVHPALAQVLAAAAAAGRGGGAAAAAPHAEPDSPFTTGGGAAGAGTTARGGGGSGGAAVLGSNSPTLSWELGPIGPMPVTAAPPAQGSGLAGSIAAAAFRSVSSLTGHPSLAAPYGSGGGAASASTSLTGTTRPRGGRLAAAAAADGRRRQAFSQNAPLSRSEPWAAAVKAADAQSGGGGGGGLFPPANLFDVLPDISAGTAEQDGGEERAAAAAAAAGVAGGVADVDAVSAAVLALLRLDQPFDLPYTQMLPPPEYEEALHVPSVVHAELHDADAGVDSGDAAFAPVLPPAATAPLPPLPLPASMVASLEPSGVPAVDRYLYQLLLDPSADRHVFLCKRPLGPAACRAVASCLQVCPGVKSITLSYCGITCEGVAALCEGLRTCRELLVLDLSYNAIGDAGAASLAACLAVTPSLTSLTLTGNPDLSDVGAAALAAAARGGGGDSLRRIGLRGTAASQFGLRELASVLAANLKRAARRGSGTASPVAAAAVTGGGERPMTWDGTLGSSAAAAAAVASDALFIAQLCGLLQTFVQPALAAEKAVAEAVAELMAAAPGSLAGGGAAVAAATAAAAPPADNGEAGESDLLSYLADGLTARGYNVAVTHALGGGSGGECLRNLRHTFLAVTCPLPPGMVASGPPSPAAAVAAASLARSAGSACGRRRGSEAAATAATSVPYYHPGVIIVDPELREQFEVATPTPRYEALVSALPRVYVGAEERLPMVVEVLCDEMGMALRSKGMVIPPWRESAAMISKWQPKQAKMLVSGAAAAAAGAGGLGSGSGSAKSSAGATPRVSLAGGMAAAAGGCTAPVPMLHRRLFNGGASAAGVSGAAASATGSGGRGREAAFRAAVAAAAAAAAAGGGGDGEPSLGPAPSLGSASGADGSRAEGGPLVQSFGFRRCTSANSFSVSVGLMAPISAGGGCCGSDNGNGAAAAAAAAARGGAAGLSSAFADAAGAAAAAAAAAAATTAGSGDDGACISLSEGLGPPPVPFGPPRPRMNSGPAAIAAAAAAAATAAGCSSVTRGE</sequence>
<feature type="region of interest" description="Disordered" evidence="2">
    <location>
        <begin position="266"/>
        <end position="302"/>
    </location>
</feature>
<dbReference type="InterPro" id="IPR001611">
    <property type="entry name" value="Leu-rich_rpt"/>
</dbReference>
<feature type="region of interest" description="Disordered" evidence="2">
    <location>
        <begin position="1221"/>
        <end position="1244"/>
    </location>
</feature>
<dbReference type="OrthoDB" id="691424at2759"/>